<keyword evidence="4 7" id="KW-1133">Transmembrane helix</keyword>
<dbReference type="SUPFAM" id="SSF81338">
    <property type="entry name" value="Aquaporin-like"/>
    <property type="match status" value="1"/>
</dbReference>
<feature type="transmembrane region" description="Helical" evidence="7">
    <location>
        <begin position="130"/>
        <end position="149"/>
    </location>
</feature>
<evidence type="ECO:0000313" key="9">
    <source>
        <dbReference type="Proteomes" id="UP000316621"/>
    </source>
</evidence>
<dbReference type="STRING" id="3469.A0A4Y7IB09"/>
<organism evidence="8 9">
    <name type="scientific">Papaver somniferum</name>
    <name type="common">Opium poppy</name>
    <dbReference type="NCBI Taxonomy" id="3469"/>
    <lineage>
        <taxon>Eukaryota</taxon>
        <taxon>Viridiplantae</taxon>
        <taxon>Streptophyta</taxon>
        <taxon>Embryophyta</taxon>
        <taxon>Tracheophyta</taxon>
        <taxon>Spermatophyta</taxon>
        <taxon>Magnoliopsida</taxon>
        <taxon>Ranunculales</taxon>
        <taxon>Papaveraceae</taxon>
        <taxon>Papaveroideae</taxon>
        <taxon>Papaver</taxon>
    </lineage>
</organism>
<dbReference type="AlphaFoldDB" id="A0A4Y7IB09"/>
<feature type="transmembrane region" description="Helical" evidence="7">
    <location>
        <begin position="269"/>
        <end position="286"/>
    </location>
</feature>
<dbReference type="OrthoDB" id="3222at2759"/>
<keyword evidence="2 6" id="KW-0813">Transport</keyword>
<keyword evidence="9" id="KW-1185">Reference proteome</keyword>
<reference evidence="8 9" key="1">
    <citation type="journal article" date="2018" name="Science">
        <title>The opium poppy genome and morphinan production.</title>
        <authorList>
            <person name="Guo L."/>
            <person name="Winzer T."/>
            <person name="Yang X."/>
            <person name="Li Y."/>
            <person name="Ning Z."/>
            <person name="He Z."/>
            <person name="Teodor R."/>
            <person name="Lu Y."/>
            <person name="Bowser T.A."/>
            <person name="Graham I.A."/>
            <person name="Ye K."/>
        </authorList>
    </citation>
    <scope>NUCLEOTIDE SEQUENCE [LARGE SCALE GENOMIC DNA]</scope>
    <source>
        <strain evidence="9">cv. HN1</strain>
        <tissue evidence="8">Leaves</tissue>
    </source>
</reference>
<dbReference type="InterPro" id="IPR022357">
    <property type="entry name" value="MIP_CS"/>
</dbReference>
<evidence type="ECO:0000256" key="1">
    <source>
        <dbReference type="ARBA" id="ARBA00004141"/>
    </source>
</evidence>
<sequence>MDSEVHSISISNWFSTEEGKSGDDKNHMPKTLTEQLVLGLEDFFSLEVWRASVAELIGTAVLVFALDTIVISSFETNTKTPNVLISIFIFSSVSILILATFPISGGHLNPAITFSAALLGVISYARATIYILAQCLGAALGALALQAVVSDSTVQAYSLGSCTLTVTQPGTNGPTAVGINTSQAFWLEIFCMFVVLFASVWIAFDGRQAKPLGPVVVSSTIGLIVGLMVFVSTTVTGTAKSGYAGAGMNPARCLGPALVRGGHLWDGHWIFWLGPTIVCLPFYMYIQIIPRQHFQPSKQGNDD</sequence>
<comment type="similarity">
    <text evidence="6">Belongs to the MIP/aquaporin (TC 1.A.8) family.</text>
</comment>
<dbReference type="Gene3D" id="1.20.1080.10">
    <property type="entry name" value="Glycerol uptake facilitator protein"/>
    <property type="match status" value="1"/>
</dbReference>
<name>A0A4Y7IB09_PAPSO</name>
<evidence type="ECO:0000256" key="3">
    <source>
        <dbReference type="ARBA" id="ARBA00022692"/>
    </source>
</evidence>
<evidence type="ECO:0000256" key="4">
    <source>
        <dbReference type="ARBA" id="ARBA00022989"/>
    </source>
</evidence>
<keyword evidence="3 6" id="KW-0812">Transmembrane</keyword>
<dbReference type="EMBL" id="CM010715">
    <property type="protein sequence ID" value="RZC44831.1"/>
    <property type="molecule type" value="Genomic_DNA"/>
</dbReference>
<dbReference type="GO" id="GO:0016020">
    <property type="term" value="C:membrane"/>
    <property type="evidence" value="ECO:0007669"/>
    <property type="project" value="UniProtKB-SubCell"/>
</dbReference>
<feature type="transmembrane region" description="Helical" evidence="7">
    <location>
        <begin position="211"/>
        <end position="231"/>
    </location>
</feature>
<dbReference type="OMA" id="IWIAFDH"/>
<evidence type="ECO:0000256" key="5">
    <source>
        <dbReference type="ARBA" id="ARBA00023136"/>
    </source>
</evidence>
<dbReference type="InterPro" id="IPR023271">
    <property type="entry name" value="Aquaporin-like"/>
</dbReference>
<feature type="transmembrane region" description="Helical" evidence="7">
    <location>
        <begin position="83"/>
        <end position="101"/>
    </location>
</feature>
<dbReference type="PRINTS" id="PR00783">
    <property type="entry name" value="MINTRINSICP"/>
</dbReference>
<comment type="subcellular location">
    <subcellularLocation>
        <location evidence="1">Membrane</location>
        <topology evidence="1">Multi-pass membrane protein</topology>
    </subcellularLocation>
</comment>
<evidence type="ECO:0000313" key="8">
    <source>
        <dbReference type="EMBL" id="RZC44831.1"/>
    </source>
</evidence>
<dbReference type="GO" id="GO:0015267">
    <property type="term" value="F:channel activity"/>
    <property type="evidence" value="ECO:0007669"/>
    <property type="project" value="InterPro"/>
</dbReference>
<feature type="transmembrane region" description="Helical" evidence="7">
    <location>
        <begin position="107"/>
        <end position="125"/>
    </location>
</feature>
<dbReference type="Proteomes" id="UP000316621">
    <property type="component" value="Chromosome 1"/>
</dbReference>
<evidence type="ECO:0000256" key="6">
    <source>
        <dbReference type="RuleBase" id="RU000477"/>
    </source>
</evidence>
<dbReference type="InterPro" id="IPR000425">
    <property type="entry name" value="MIP"/>
</dbReference>
<dbReference type="PANTHER" id="PTHR47002:SF2">
    <property type="entry name" value="AQUAPORIN AQPAE.A-LIKE"/>
    <property type="match status" value="1"/>
</dbReference>
<evidence type="ECO:0000256" key="7">
    <source>
        <dbReference type="SAM" id="Phobius"/>
    </source>
</evidence>
<dbReference type="Pfam" id="PF00230">
    <property type="entry name" value="MIP"/>
    <property type="match status" value="1"/>
</dbReference>
<dbReference type="Gramene" id="RZC44831">
    <property type="protein sequence ID" value="RZC44831"/>
    <property type="gene ID" value="C5167_037780"/>
</dbReference>
<keyword evidence="5 7" id="KW-0472">Membrane</keyword>
<feature type="transmembrane region" description="Helical" evidence="7">
    <location>
        <begin position="184"/>
        <end position="204"/>
    </location>
</feature>
<protein>
    <submittedName>
        <fullName evidence="8">Uncharacterized protein</fullName>
    </submittedName>
</protein>
<accession>A0A4Y7IB09</accession>
<gene>
    <name evidence="8" type="ORF">C5167_037780</name>
</gene>
<proteinExistence type="inferred from homology"/>
<dbReference type="PANTHER" id="PTHR47002">
    <property type="entry name" value="AQUAPORIN-LIKE"/>
    <property type="match status" value="1"/>
</dbReference>
<dbReference type="PROSITE" id="PS00221">
    <property type="entry name" value="MIP"/>
    <property type="match status" value="1"/>
</dbReference>
<evidence type="ECO:0000256" key="2">
    <source>
        <dbReference type="ARBA" id="ARBA00022448"/>
    </source>
</evidence>
<feature type="transmembrane region" description="Helical" evidence="7">
    <location>
        <begin position="48"/>
        <end position="71"/>
    </location>
</feature>